<dbReference type="InterPro" id="IPR003661">
    <property type="entry name" value="HisK_dim/P_dom"/>
</dbReference>
<dbReference type="InterPro" id="IPR036097">
    <property type="entry name" value="HisK_dim/P_sf"/>
</dbReference>
<feature type="transmembrane region" description="Helical" evidence="11">
    <location>
        <begin position="131"/>
        <end position="155"/>
    </location>
</feature>
<keyword evidence="9" id="KW-0902">Two-component regulatory system</keyword>
<dbReference type="CDD" id="cd00082">
    <property type="entry name" value="HisKA"/>
    <property type="match status" value="1"/>
</dbReference>
<dbReference type="Gene3D" id="3.30.565.10">
    <property type="entry name" value="Histidine kinase-like ATPase, C-terminal domain"/>
    <property type="match status" value="1"/>
</dbReference>
<dbReference type="SMART" id="SM00387">
    <property type="entry name" value="HATPase_c"/>
    <property type="match status" value="1"/>
</dbReference>
<evidence type="ECO:0000313" key="15">
    <source>
        <dbReference type="Proteomes" id="UP000183915"/>
    </source>
</evidence>
<feature type="domain" description="Histidine kinase" evidence="12">
    <location>
        <begin position="218"/>
        <end position="425"/>
    </location>
</feature>
<accession>A0ABY0YKW4</accession>
<reference evidence="14 15" key="1">
    <citation type="submission" date="2016-10" db="EMBL/GenBank/DDBJ databases">
        <authorList>
            <person name="Varghese N."/>
            <person name="Submissions S."/>
        </authorList>
    </citation>
    <scope>NUCLEOTIDE SEQUENCE [LARGE SCALE GENOMIC DNA]</scope>
    <source>
        <strain evidence="14 15">BS3780</strain>
    </source>
</reference>
<evidence type="ECO:0000256" key="4">
    <source>
        <dbReference type="ARBA" id="ARBA00022553"/>
    </source>
</evidence>
<organism evidence="14 15">
    <name type="scientific">Pseudomonas kilonensis</name>
    <dbReference type="NCBI Taxonomy" id="132476"/>
    <lineage>
        <taxon>Bacteria</taxon>
        <taxon>Pseudomonadati</taxon>
        <taxon>Pseudomonadota</taxon>
        <taxon>Gammaproteobacteria</taxon>
        <taxon>Pseudomonadales</taxon>
        <taxon>Pseudomonadaceae</taxon>
        <taxon>Pseudomonas</taxon>
    </lineage>
</organism>
<dbReference type="Pfam" id="PF00512">
    <property type="entry name" value="HisKA"/>
    <property type="match status" value="1"/>
</dbReference>
<evidence type="ECO:0000256" key="9">
    <source>
        <dbReference type="ARBA" id="ARBA00023012"/>
    </source>
</evidence>
<protein>
    <recommendedName>
        <fullName evidence="3">histidine kinase</fullName>
        <ecNumber evidence="3">2.7.13.3</ecNumber>
    </recommendedName>
</protein>
<evidence type="ECO:0000256" key="7">
    <source>
        <dbReference type="ARBA" id="ARBA00022777"/>
    </source>
</evidence>
<evidence type="ECO:0000256" key="2">
    <source>
        <dbReference type="ARBA" id="ARBA00004370"/>
    </source>
</evidence>
<comment type="subcellular location">
    <subcellularLocation>
        <location evidence="2">Membrane</location>
    </subcellularLocation>
</comment>
<evidence type="ECO:0000259" key="12">
    <source>
        <dbReference type="PROSITE" id="PS50109"/>
    </source>
</evidence>
<proteinExistence type="predicted"/>
<evidence type="ECO:0000313" key="14">
    <source>
        <dbReference type="EMBL" id="SED67847.1"/>
    </source>
</evidence>
<dbReference type="InterPro" id="IPR004358">
    <property type="entry name" value="Sig_transdc_His_kin-like_C"/>
</dbReference>
<dbReference type="PROSITE" id="PS50109">
    <property type="entry name" value="HIS_KIN"/>
    <property type="match status" value="1"/>
</dbReference>
<dbReference type="EC" id="2.7.13.3" evidence="3"/>
<name>A0ABY0YKW4_9PSED</name>
<dbReference type="Gene3D" id="1.10.287.130">
    <property type="match status" value="1"/>
</dbReference>
<gene>
    <name evidence="14" type="ORF">SAMN04490188_1110</name>
</gene>
<dbReference type="EMBL" id="FNTT01000002">
    <property type="protein sequence ID" value="SED67847.1"/>
    <property type="molecule type" value="Genomic_DNA"/>
</dbReference>
<evidence type="ECO:0000256" key="10">
    <source>
        <dbReference type="ARBA" id="ARBA00023136"/>
    </source>
</evidence>
<dbReference type="InterPro" id="IPR003660">
    <property type="entry name" value="HAMP_dom"/>
</dbReference>
<dbReference type="InterPro" id="IPR003594">
    <property type="entry name" value="HATPase_dom"/>
</dbReference>
<dbReference type="Pfam" id="PF02518">
    <property type="entry name" value="HATPase_c"/>
    <property type="match status" value="1"/>
</dbReference>
<dbReference type="SUPFAM" id="SSF55874">
    <property type="entry name" value="ATPase domain of HSP90 chaperone/DNA topoisomerase II/histidine kinase"/>
    <property type="match status" value="1"/>
</dbReference>
<dbReference type="SMART" id="SM00304">
    <property type="entry name" value="HAMP"/>
    <property type="match status" value="1"/>
</dbReference>
<dbReference type="GO" id="GO:0016301">
    <property type="term" value="F:kinase activity"/>
    <property type="evidence" value="ECO:0007669"/>
    <property type="project" value="UniProtKB-KW"/>
</dbReference>
<sequence length="425" mass="47287">MEFKQSLAQRIIIAFALMSALVAGAFAMGIVATVHLVEEKLISAGLGGDLQRLLLMDSVSDWNHRPEPDQLFYFSGGPGDFELPKDLRHLERGFHEVFRGQLSYHAMVEIVDGRHYVLLQDQSDFEERERVLFAVVLVGFVLSLALAVFLGWVLARRVMAPVVRLARQVRHRDQLLGLAPPLAPDYAADEVGELAVAFDATLGRLRQALTRERLFTSDVSHELRTPLMVLATSCELLLGNPALDPRGRTQVERINRASEEMRELVQTFLMLARAEREDNGMSPRLPLGLVAENLLGVWRVPIESKGLTLIFDPGQTVDTLYNATFLTAVMGNLLRNALHYTDQGFIRLSLTATGFVVEDSGVGIPEEKREAMFEPFVRGSEKRGEGLGLGLSLVQRICENQGWTVSLSTMEPNGCHFEVELNPRG</sequence>
<dbReference type="InterPro" id="IPR050428">
    <property type="entry name" value="TCS_sensor_his_kinase"/>
</dbReference>
<comment type="caution">
    <text evidence="14">The sequence shown here is derived from an EMBL/GenBank/DDBJ whole genome shotgun (WGS) entry which is preliminary data.</text>
</comment>
<dbReference type="InterPro" id="IPR005467">
    <property type="entry name" value="His_kinase_dom"/>
</dbReference>
<dbReference type="InterPro" id="IPR036890">
    <property type="entry name" value="HATPase_C_sf"/>
</dbReference>
<evidence type="ECO:0000256" key="6">
    <source>
        <dbReference type="ARBA" id="ARBA00022692"/>
    </source>
</evidence>
<evidence type="ECO:0000256" key="11">
    <source>
        <dbReference type="SAM" id="Phobius"/>
    </source>
</evidence>
<comment type="catalytic activity">
    <reaction evidence="1">
        <text>ATP + protein L-histidine = ADP + protein N-phospho-L-histidine.</text>
        <dbReference type="EC" id="2.7.13.3"/>
    </reaction>
</comment>
<keyword evidence="15" id="KW-1185">Reference proteome</keyword>
<evidence type="ECO:0000256" key="3">
    <source>
        <dbReference type="ARBA" id="ARBA00012438"/>
    </source>
</evidence>
<evidence type="ECO:0000256" key="5">
    <source>
        <dbReference type="ARBA" id="ARBA00022679"/>
    </source>
</evidence>
<evidence type="ECO:0000256" key="1">
    <source>
        <dbReference type="ARBA" id="ARBA00000085"/>
    </source>
</evidence>
<dbReference type="SUPFAM" id="SSF47384">
    <property type="entry name" value="Homodimeric domain of signal transducing histidine kinase"/>
    <property type="match status" value="1"/>
</dbReference>
<dbReference type="PROSITE" id="PS50885">
    <property type="entry name" value="HAMP"/>
    <property type="match status" value="1"/>
</dbReference>
<dbReference type="SMART" id="SM00388">
    <property type="entry name" value="HisKA"/>
    <property type="match status" value="1"/>
</dbReference>
<keyword evidence="5" id="KW-0808">Transferase</keyword>
<evidence type="ECO:0000259" key="13">
    <source>
        <dbReference type="PROSITE" id="PS50885"/>
    </source>
</evidence>
<keyword evidence="6 11" id="KW-0812">Transmembrane</keyword>
<feature type="transmembrane region" description="Helical" evidence="11">
    <location>
        <begin position="12"/>
        <end position="37"/>
    </location>
</feature>
<dbReference type="PANTHER" id="PTHR45436">
    <property type="entry name" value="SENSOR HISTIDINE KINASE YKOH"/>
    <property type="match status" value="1"/>
</dbReference>
<feature type="domain" description="HAMP" evidence="13">
    <location>
        <begin position="156"/>
        <end position="210"/>
    </location>
</feature>
<keyword evidence="10 11" id="KW-0472">Membrane</keyword>
<dbReference type="Proteomes" id="UP000183915">
    <property type="component" value="Unassembled WGS sequence"/>
</dbReference>
<keyword evidence="7 14" id="KW-0418">Kinase</keyword>
<dbReference type="RefSeq" id="WP_018613109.1">
    <property type="nucleotide sequence ID" value="NZ_AVFN01000201.1"/>
</dbReference>
<dbReference type="PRINTS" id="PR00344">
    <property type="entry name" value="BCTRLSENSOR"/>
</dbReference>
<dbReference type="Pfam" id="PF00672">
    <property type="entry name" value="HAMP"/>
    <property type="match status" value="1"/>
</dbReference>
<keyword evidence="8 11" id="KW-1133">Transmembrane helix</keyword>
<keyword evidence="4" id="KW-0597">Phosphoprotein</keyword>
<dbReference type="Gene3D" id="6.10.340.10">
    <property type="match status" value="1"/>
</dbReference>
<dbReference type="PANTHER" id="PTHR45436:SF16">
    <property type="entry name" value="HISTIDINE KINASE"/>
    <property type="match status" value="1"/>
</dbReference>
<evidence type="ECO:0000256" key="8">
    <source>
        <dbReference type="ARBA" id="ARBA00022989"/>
    </source>
</evidence>